<accession>A0A814EJB7</accession>
<protein>
    <submittedName>
        <fullName evidence="2">Uncharacterized protein</fullName>
    </submittedName>
</protein>
<gene>
    <name evidence="3" type="ORF">EDS130_LOCUS37758</name>
    <name evidence="2" type="ORF">XAT740_LOCUS11712</name>
</gene>
<organism evidence="2 4">
    <name type="scientific">Adineta ricciae</name>
    <name type="common">Rotifer</name>
    <dbReference type="NCBI Taxonomy" id="249248"/>
    <lineage>
        <taxon>Eukaryota</taxon>
        <taxon>Metazoa</taxon>
        <taxon>Spiralia</taxon>
        <taxon>Gnathifera</taxon>
        <taxon>Rotifera</taxon>
        <taxon>Eurotatoria</taxon>
        <taxon>Bdelloidea</taxon>
        <taxon>Adinetida</taxon>
        <taxon>Adinetidae</taxon>
        <taxon>Adineta</taxon>
    </lineage>
</organism>
<evidence type="ECO:0000256" key="1">
    <source>
        <dbReference type="SAM" id="MobiDB-lite"/>
    </source>
</evidence>
<dbReference type="EMBL" id="CAJNOR010000648">
    <property type="protein sequence ID" value="CAF0971925.1"/>
    <property type="molecule type" value="Genomic_DNA"/>
</dbReference>
<dbReference type="Proteomes" id="UP000663828">
    <property type="component" value="Unassembled WGS sequence"/>
</dbReference>
<dbReference type="EMBL" id="CAJNOJ010000379">
    <property type="protein sequence ID" value="CAF1424591.1"/>
    <property type="molecule type" value="Genomic_DNA"/>
</dbReference>
<feature type="compositionally biased region" description="Polar residues" evidence="1">
    <location>
        <begin position="1"/>
        <end position="14"/>
    </location>
</feature>
<name>A0A814EJB7_ADIRI</name>
<keyword evidence="4" id="KW-1185">Reference proteome</keyword>
<feature type="region of interest" description="Disordered" evidence="1">
    <location>
        <begin position="1"/>
        <end position="42"/>
    </location>
</feature>
<evidence type="ECO:0000313" key="4">
    <source>
        <dbReference type="Proteomes" id="UP000663828"/>
    </source>
</evidence>
<reference evidence="2" key="1">
    <citation type="submission" date="2021-02" db="EMBL/GenBank/DDBJ databases">
        <authorList>
            <person name="Nowell W R."/>
        </authorList>
    </citation>
    <scope>NUCLEOTIDE SEQUENCE</scope>
</reference>
<sequence>MSAKKMTSPNQMQKQVECGKAPKSIDRVDVGNPDQGDRLPHIHFKDGRHALYNDGTWKHGGRTLYREEIQWLNENGWPLPK</sequence>
<evidence type="ECO:0000313" key="3">
    <source>
        <dbReference type="EMBL" id="CAF1424591.1"/>
    </source>
</evidence>
<dbReference type="Proteomes" id="UP000663852">
    <property type="component" value="Unassembled WGS sequence"/>
</dbReference>
<dbReference type="OrthoDB" id="10055355at2759"/>
<evidence type="ECO:0000313" key="2">
    <source>
        <dbReference type="EMBL" id="CAF0971925.1"/>
    </source>
</evidence>
<dbReference type="AlphaFoldDB" id="A0A814EJB7"/>
<proteinExistence type="predicted"/>
<comment type="caution">
    <text evidence="2">The sequence shown here is derived from an EMBL/GenBank/DDBJ whole genome shotgun (WGS) entry which is preliminary data.</text>
</comment>
<feature type="compositionally biased region" description="Basic and acidic residues" evidence="1">
    <location>
        <begin position="23"/>
        <end position="42"/>
    </location>
</feature>